<organism evidence="2">
    <name type="scientific">uncultured Caudovirales phage</name>
    <dbReference type="NCBI Taxonomy" id="2100421"/>
    <lineage>
        <taxon>Viruses</taxon>
        <taxon>Duplodnaviria</taxon>
        <taxon>Heunggongvirae</taxon>
        <taxon>Uroviricota</taxon>
        <taxon>Caudoviricetes</taxon>
        <taxon>Peduoviridae</taxon>
        <taxon>Maltschvirus</taxon>
        <taxon>Maltschvirus maltsch</taxon>
    </lineage>
</organism>
<name>A0A6J7WDB1_9CAUD</name>
<dbReference type="EMBL" id="LR798229">
    <property type="protein sequence ID" value="CAB5207247.1"/>
    <property type="molecule type" value="Genomic_DNA"/>
</dbReference>
<feature type="compositionally biased region" description="Pro residues" evidence="1">
    <location>
        <begin position="29"/>
        <end position="39"/>
    </location>
</feature>
<sequence>MAMNMNDSVKRAIASRARRGVGNTSAQPGPSPFVGPPSPAQSAAARPRPKAKRTMADTVQSAILSRAKRGVGSTEVIQKMRSRRGMV</sequence>
<gene>
    <name evidence="2" type="ORF">UFOVP184_52</name>
</gene>
<evidence type="ECO:0000256" key="1">
    <source>
        <dbReference type="SAM" id="MobiDB-lite"/>
    </source>
</evidence>
<feature type="region of interest" description="Disordered" evidence="1">
    <location>
        <begin position="1"/>
        <end position="87"/>
    </location>
</feature>
<evidence type="ECO:0000313" key="2">
    <source>
        <dbReference type="EMBL" id="CAB5207247.1"/>
    </source>
</evidence>
<protein>
    <submittedName>
        <fullName evidence="2">Uncharacterized protein</fullName>
    </submittedName>
</protein>
<reference evidence="2" key="1">
    <citation type="submission" date="2020-05" db="EMBL/GenBank/DDBJ databases">
        <authorList>
            <person name="Chiriac C."/>
            <person name="Salcher M."/>
            <person name="Ghai R."/>
            <person name="Kavagutti S V."/>
        </authorList>
    </citation>
    <scope>NUCLEOTIDE SEQUENCE</scope>
</reference>
<accession>A0A6J7WDB1</accession>
<proteinExistence type="predicted"/>